<gene>
    <name evidence="6" type="ordered locus">MA_1273</name>
</gene>
<evidence type="ECO:0000256" key="2">
    <source>
        <dbReference type="ARBA" id="ARBA00022448"/>
    </source>
</evidence>
<dbReference type="HOGENOM" id="CLU_072513_0_0_2"/>
<evidence type="ECO:0000256" key="4">
    <source>
        <dbReference type="ARBA" id="ARBA00022840"/>
    </source>
</evidence>
<evidence type="ECO:0000256" key="1">
    <source>
        <dbReference type="ARBA" id="ARBA00005417"/>
    </source>
</evidence>
<keyword evidence="3" id="KW-0547">Nucleotide-binding</keyword>
<dbReference type="SMART" id="SM00382">
    <property type="entry name" value="AAA"/>
    <property type="match status" value="1"/>
</dbReference>
<dbReference type="PROSITE" id="PS50893">
    <property type="entry name" value="ABC_TRANSPORTER_2"/>
    <property type="match status" value="1"/>
</dbReference>
<keyword evidence="7" id="KW-1185">Reference proteome</keyword>
<dbReference type="STRING" id="188937.MA_1273"/>
<dbReference type="InterPro" id="IPR003439">
    <property type="entry name" value="ABC_transporter-like_ATP-bd"/>
</dbReference>
<dbReference type="InParanoid" id="Q8TRA7"/>
<keyword evidence="4 6" id="KW-0067">ATP-binding</keyword>
<feature type="domain" description="ABC transporter" evidence="5">
    <location>
        <begin position="101"/>
        <end position="334"/>
    </location>
</feature>
<dbReference type="EnsemblBacteria" id="AAM04692">
    <property type="protein sequence ID" value="AAM04692"/>
    <property type="gene ID" value="MA_1273"/>
</dbReference>
<keyword evidence="2" id="KW-0813">Transport</keyword>
<dbReference type="AlphaFoldDB" id="Q8TRA7"/>
<dbReference type="GO" id="GO:0005524">
    <property type="term" value="F:ATP binding"/>
    <property type="evidence" value="ECO:0007669"/>
    <property type="project" value="UniProtKB-KW"/>
</dbReference>
<name>Q8TRA7_METAC</name>
<proteinExistence type="inferred from homology"/>
<dbReference type="Pfam" id="PF00005">
    <property type="entry name" value="ABC_tran"/>
    <property type="match status" value="1"/>
</dbReference>
<evidence type="ECO:0000259" key="5">
    <source>
        <dbReference type="PROSITE" id="PS50893"/>
    </source>
</evidence>
<evidence type="ECO:0000313" key="7">
    <source>
        <dbReference type="Proteomes" id="UP000002487"/>
    </source>
</evidence>
<dbReference type="GO" id="GO:0016887">
    <property type="term" value="F:ATP hydrolysis activity"/>
    <property type="evidence" value="ECO:0007669"/>
    <property type="project" value="InterPro"/>
</dbReference>
<evidence type="ECO:0000256" key="3">
    <source>
        <dbReference type="ARBA" id="ARBA00022741"/>
    </source>
</evidence>
<dbReference type="Gene3D" id="3.40.50.300">
    <property type="entry name" value="P-loop containing nucleotide triphosphate hydrolases"/>
    <property type="match status" value="1"/>
</dbReference>
<dbReference type="GO" id="GO:0005886">
    <property type="term" value="C:plasma membrane"/>
    <property type="evidence" value="ECO:0000318"/>
    <property type="project" value="GO_Central"/>
</dbReference>
<dbReference type="PhylomeDB" id="Q8TRA7"/>
<dbReference type="PANTHER" id="PTHR43117">
    <property type="entry name" value="OSMOPROTECTANT IMPORT ATP-BINDING PROTEIN OSMV"/>
    <property type="match status" value="1"/>
</dbReference>
<dbReference type="KEGG" id="mac:MA_1273"/>
<sequence length="355" mass="39536">MTGRLVFQSWLISEEKNSLRTDLLHMTINELREMMPWIEDYFSAFAIDPVQFGNRNLEELGSILGEDYFIEMGSSSLAFIDGFFLFIEQARALQQGNGPTIESLTVLPGRNKNGEKEAFAVKLKKGEVTAIVGPTGSGKSRLLADIESLAQEDTPTGRKILVNGRAPVDEERFSTEGRFIAQLSQNMNFVMDLSVEEFLTLHAESRMVDEVSLIVQKIYDTANILAGEPFSRKTPVTELSGGQSRALMIADTALLSPAAVVLIDEIENAGVDKVRSLELLVSNNKIVLISTHDPLLALSADQRLVIQYGGISKLLKTTEDEKKYLESLEKVDRKLTHLRNQLRRGEEIDLSDFLV</sequence>
<dbReference type="PROSITE" id="PS00211">
    <property type="entry name" value="ABC_TRANSPORTER_1"/>
    <property type="match status" value="1"/>
</dbReference>
<evidence type="ECO:0000313" key="6">
    <source>
        <dbReference type="EMBL" id="AAM04692.1"/>
    </source>
</evidence>
<dbReference type="EMBL" id="AE010299">
    <property type="protein sequence ID" value="AAM04692.1"/>
    <property type="molecule type" value="Genomic_DNA"/>
</dbReference>
<dbReference type="InterPro" id="IPR017871">
    <property type="entry name" value="ABC_transporter-like_CS"/>
</dbReference>
<dbReference type="SUPFAM" id="SSF52540">
    <property type="entry name" value="P-loop containing nucleoside triphosphate hydrolases"/>
    <property type="match status" value="1"/>
</dbReference>
<protein>
    <submittedName>
        <fullName evidence="6">ABC transporter, ATP-binding protein</fullName>
    </submittedName>
</protein>
<reference evidence="6 7" key="1">
    <citation type="journal article" date="2002" name="Genome Res.">
        <title>The genome of Methanosarcina acetivorans reveals extensive metabolic and physiological diversity.</title>
        <authorList>
            <person name="Galagan J.E."/>
            <person name="Nusbaum C."/>
            <person name="Roy A."/>
            <person name="Endrizzi M.G."/>
            <person name="Macdonald P."/>
            <person name="FitzHugh W."/>
            <person name="Calvo S."/>
            <person name="Engels R."/>
            <person name="Smirnov S."/>
            <person name="Atnoor D."/>
            <person name="Brown A."/>
            <person name="Allen N."/>
            <person name="Naylor J."/>
            <person name="Stange-Thomann N."/>
            <person name="DeArellano K."/>
            <person name="Johnson R."/>
            <person name="Linton L."/>
            <person name="McEwan P."/>
            <person name="McKernan K."/>
            <person name="Talamas J."/>
            <person name="Tirrell A."/>
            <person name="Ye W."/>
            <person name="Zimmer A."/>
            <person name="Barber R.D."/>
            <person name="Cann I."/>
            <person name="Graham D.E."/>
            <person name="Grahame D.A."/>
            <person name="Guss A."/>
            <person name="Hedderich R."/>
            <person name="Ingram-Smith C."/>
            <person name="Kuettner C.H."/>
            <person name="Krzycki J.A."/>
            <person name="Leigh J.A."/>
            <person name="Li W."/>
            <person name="Liu J."/>
            <person name="Mukhopadhyay B."/>
            <person name="Reeve J.N."/>
            <person name="Smith K."/>
            <person name="Springer T.A."/>
            <person name="Umayam L.A."/>
            <person name="White O."/>
            <person name="White R.H."/>
            <person name="de Macario E.C."/>
            <person name="Ferry J.G."/>
            <person name="Jarrell K.F."/>
            <person name="Jing H."/>
            <person name="Macario A.J.L."/>
            <person name="Paulsen I."/>
            <person name="Pritchett M."/>
            <person name="Sowers K.R."/>
            <person name="Swanson R.V."/>
            <person name="Zinder S.H."/>
            <person name="Lander E."/>
            <person name="Metcalf W.W."/>
            <person name="Birren B."/>
        </authorList>
    </citation>
    <scope>NUCLEOTIDE SEQUENCE [LARGE SCALE GENOMIC DNA]</scope>
    <source>
        <strain evidence="7">ATCC 35395 / DSM 2834 / JCM 12185 / C2A</strain>
    </source>
</reference>
<dbReference type="PANTHER" id="PTHR43117:SF4">
    <property type="entry name" value="OSMOPROTECTANT IMPORT ATP-BINDING PROTEIN OSMV"/>
    <property type="match status" value="1"/>
</dbReference>
<comment type="similarity">
    <text evidence="1">Belongs to the ABC transporter superfamily.</text>
</comment>
<dbReference type="Proteomes" id="UP000002487">
    <property type="component" value="Chromosome"/>
</dbReference>
<dbReference type="InterPro" id="IPR003593">
    <property type="entry name" value="AAA+_ATPase"/>
</dbReference>
<accession>Q8TRA7</accession>
<organism evidence="6 7">
    <name type="scientific">Methanosarcina acetivorans (strain ATCC 35395 / DSM 2834 / JCM 12185 / C2A)</name>
    <dbReference type="NCBI Taxonomy" id="188937"/>
    <lineage>
        <taxon>Archaea</taxon>
        <taxon>Methanobacteriati</taxon>
        <taxon>Methanobacteriota</taxon>
        <taxon>Stenosarchaea group</taxon>
        <taxon>Methanomicrobia</taxon>
        <taxon>Methanosarcinales</taxon>
        <taxon>Methanosarcinaceae</taxon>
        <taxon>Methanosarcina</taxon>
    </lineage>
</organism>
<dbReference type="FunCoup" id="Q8TRA7">
    <property type="interactions" value="2"/>
</dbReference>
<dbReference type="InterPro" id="IPR027417">
    <property type="entry name" value="P-loop_NTPase"/>
</dbReference>